<dbReference type="Pfam" id="PF00970">
    <property type="entry name" value="FAD_binding_6"/>
    <property type="match status" value="1"/>
</dbReference>
<dbReference type="SUPFAM" id="SSF50475">
    <property type="entry name" value="FMN-binding split barrel"/>
    <property type="match status" value="1"/>
</dbReference>
<dbReference type="Gene3D" id="2.40.30.10">
    <property type="entry name" value="Translation factors"/>
    <property type="match status" value="1"/>
</dbReference>
<dbReference type="InterPro" id="IPR017938">
    <property type="entry name" value="Riboflavin_synthase-like_b-brl"/>
</dbReference>
<feature type="domain" description="FAD-binding FR-type" evidence="1">
    <location>
        <begin position="294"/>
        <end position="399"/>
    </location>
</feature>
<dbReference type="Proteomes" id="UP001149822">
    <property type="component" value="Unassembled WGS sequence"/>
</dbReference>
<reference evidence="2" key="1">
    <citation type="submission" date="2022-12" db="EMBL/GenBank/DDBJ databases">
        <title>Paracoccus sp. EF6 isolated from a lake water.</title>
        <authorList>
            <person name="Liu H."/>
        </authorList>
    </citation>
    <scope>NUCLEOTIDE SEQUENCE</scope>
    <source>
        <strain evidence="2">EF6</strain>
    </source>
</reference>
<dbReference type="SUPFAM" id="SSF63380">
    <property type="entry name" value="Riboflavin synthase domain-like"/>
    <property type="match status" value="1"/>
</dbReference>
<dbReference type="Gene3D" id="3.40.50.80">
    <property type="entry name" value="Nucleotide-binding domain of ferredoxin-NADP reductase (FNR) module"/>
    <property type="match status" value="1"/>
</dbReference>
<accession>A0ABT4JB84</accession>
<evidence type="ECO:0000313" key="2">
    <source>
        <dbReference type="EMBL" id="MCZ0964149.1"/>
    </source>
</evidence>
<dbReference type="SUPFAM" id="SSF52343">
    <property type="entry name" value="Ferredoxin reductase-like, C-terminal NADP-linked domain"/>
    <property type="match status" value="1"/>
</dbReference>
<dbReference type="InterPro" id="IPR012349">
    <property type="entry name" value="Split_barrel_FMN-bd"/>
</dbReference>
<dbReference type="PANTHER" id="PTHR42815">
    <property type="entry name" value="FAD-BINDING, PUTATIVE (AFU_ORTHOLOGUE AFUA_6G07600)-RELATED"/>
    <property type="match status" value="1"/>
</dbReference>
<organism evidence="2 3">
    <name type="scientific">Paracoccus benzoatiresistens</name>
    <dbReference type="NCBI Taxonomy" id="2997341"/>
    <lineage>
        <taxon>Bacteria</taxon>
        <taxon>Pseudomonadati</taxon>
        <taxon>Pseudomonadota</taxon>
        <taxon>Alphaproteobacteria</taxon>
        <taxon>Rhodobacterales</taxon>
        <taxon>Paracoccaceae</taxon>
        <taxon>Paracoccus</taxon>
    </lineage>
</organism>
<comment type="caution">
    <text evidence="2">The sequence shown here is derived from an EMBL/GenBank/DDBJ whole genome shotgun (WGS) entry which is preliminary data.</text>
</comment>
<evidence type="ECO:0000259" key="1">
    <source>
        <dbReference type="PROSITE" id="PS51384"/>
    </source>
</evidence>
<protein>
    <submittedName>
        <fullName evidence="2">Pyridoxamine 5'-phosphate oxidase family protein</fullName>
    </submittedName>
</protein>
<dbReference type="InterPro" id="IPR039261">
    <property type="entry name" value="FNR_nucleotide-bd"/>
</dbReference>
<dbReference type="EMBL" id="JAPTYD010000071">
    <property type="protein sequence ID" value="MCZ0964149.1"/>
    <property type="molecule type" value="Genomic_DNA"/>
</dbReference>
<dbReference type="InterPro" id="IPR001433">
    <property type="entry name" value="OxRdtase_FAD/NAD-bd"/>
</dbReference>
<dbReference type="InterPro" id="IPR008333">
    <property type="entry name" value="Cbr1-like_FAD-bd_dom"/>
</dbReference>
<sequence length="544" mass="58132">MTAASPFHPGELAAQRLAGTTDIAAAGGAFIRTAMPDQHRTFFAGLPFLIVAGGQNDGQTWVSVLEGPEGFVSSPDAEHLSIGRMLAQDDPLAASLTDGGPVGLLGIDLATRRRNRLNGTLTATPQGYELRVDQSFGNCPQYIHARNWHRVAGHSAQAARISDRLEAAQTARIAAADTIFIGSGSLSEGHGYDASHRGGAPGFVRVTDDGSLLVPDYPGNNFFNTIGNLMRNPRVGVLIVDFTSGSLLHVSGRARIDWNPKDSHDPAARRMIHVAVDKVVDRPFALSLRWRPSGRSLRLKVVDKVEESAGIVSFHLTSADGTPLGRFQAGQHLPICLDIPGEPAQVERSYSLSGSPAASRWRISVKREDHGIASGFLHDTVRIGDVIEAQPPQGEFTLPPGDRPLVLVSAGVGITPLLSMLHALIAEQPRRRVTFVHVARNGRDHAFAVELNDLVAKGGHALRQVHYSAPEDGDDIRIFDRSGRIGATDLVSLPSAHDADFLLCGPAGFMADIRANLQAGGVAANRIYFETFGPSERVASVNPA</sequence>
<name>A0ABT4JB84_9RHOB</name>
<dbReference type="Gene3D" id="2.30.110.10">
    <property type="entry name" value="Electron Transport, Fmn-binding Protein, Chain A"/>
    <property type="match status" value="1"/>
</dbReference>
<evidence type="ECO:0000313" key="3">
    <source>
        <dbReference type="Proteomes" id="UP001149822"/>
    </source>
</evidence>
<dbReference type="CDD" id="cd06184">
    <property type="entry name" value="flavohem_like_fad_nad_binding"/>
    <property type="match status" value="1"/>
</dbReference>
<dbReference type="RefSeq" id="WP_268944245.1">
    <property type="nucleotide sequence ID" value="NZ_JAPTYD010000071.1"/>
</dbReference>
<proteinExistence type="predicted"/>
<dbReference type="Pfam" id="PF00175">
    <property type="entry name" value="NAD_binding_1"/>
    <property type="match status" value="1"/>
</dbReference>
<dbReference type="InterPro" id="IPR017927">
    <property type="entry name" value="FAD-bd_FR_type"/>
</dbReference>
<dbReference type="PRINTS" id="PR00409">
    <property type="entry name" value="PHDIOXRDTASE"/>
</dbReference>
<gene>
    <name evidence="2" type="ORF">OU682_21440</name>
</gene>
<keyword evidence="3" id="KW-1185">Reference proteome</keyword>
<dbReference type="PANTHER" id="PTHR42815:SF2">
    <property type="entry name" value="FAD-BINDING, PUTATIVE (AFU_ORTHOLOGUE AFUA_6G07600)-RELATED"/>
    <property type="match status" value="1"/>
</dbReference>
<dbReference type="PROSITE" id="PS51384">
    <property type="entry name" value="FAD_FR"/>
    <property type="match status" value="1"/>
</dbReference>